<dbReference type="EMBL" id="JABWDY010002879">
    <property type="protein sequence ID" value="KAF5206326.1"/>
    <property type="molecule type" value="Genomic_DNA"/>
</dbReference>
<keyword evidence="2" id="KW-1185">Reference proteome</keyword>
<reference evidence="1 2" key="1">
    <citation type="submission" date="2020-06" db="EMBL/GenBank/DDBJ databases">
        <title>Transcriptomic and genomic resources for Thalictrum thalictroides and T. hernandezii: Facilitating candidate gene discovery in an emerging model plant lineage.</title>
        <authorList>
            <person name="Arias T."/>
            <person name="Riano-Pachon D.M."/>
            <person name="Di Stilio V.S."/>
        </authorList>
    </citation>
    <scope>NUCLEOTIDE SEQUENCE [LARGE SCALE GENOMIC DNA]</scope>
    <source>
        <strain evidence="2">cv. WT478/WT964</strain>
        <tissue evidence="1">Leaves</tissue>
    </source>
</reference>
<gene>
    <name evidence="1" type="ORF">FRX31_004087</name>
</gene>
<accession>A0A7J6X960</accession>
<evidence type="ECO:0000313" key="1">
    <source>
        <dbReference type="EMBL" id="KAF5206326.1"/>
    </source>
</evidence>
<name>A0A7J6X960_THATH</name>
<proteinExistence type="predicted"/>
<dbReference type="Proteomes" id="UP000554482">
    <property type="component" value="Unassembled WGS sequence"/>
</dbReference>
<sequence length="62" mass="7704">MAFSKQQQHVTYQMDKLFWRMHWVSDWDYKWQENLGLLISSCRLIRQAYYQEFYMKGSSLDS</sequence>
<evidence type="ECO:0000313" key="2">
    <source>
        <dbReference type="Proteomes" id="UP000554482"/>
    </source>
</evidence>
<protein>
    <submittedName>
        <fullName evidence="1">Uncharacterized protein</fullName>
    </submittedName>
</protein>
<organism evidence="1 2">
    <name type="scientific">Thalictrum thalictroides</name>
    <name type="common">Rue-anemone</name>
    <name type="synonym">Anemone thalictroides</name>
    <dbReference type="NCBI Taxonomy" id="46969"/>
    <lineage>
        <taxon>Eukaryota</taxon>
        <taxon>Viridiplantae</taxon>
        <taxon>Streptophyta</taxon>
        <taxon>Embryophyta</taxon>
        <taxon>Tracheophyta</taxon>
        <taxon>Spermatophyta</taxon>
        <taxon>Magnoliopsida</taxon>
        <taxon>Ranunculales</taxon>
        <taxon>Ranunculaceae</taxon>
        <taxon>Thalictroideae</taxon>
        <taxon>Thalictrum</taxon>
    </lineage>
</organism>
<dbReference type="AlphaFoldDB" id="A0A7J6X960"/>
<comment type="caution">
    <text evidence="1">The sequence shown here is derived from an EMBL/GenBank/DDBJ whole genome shotgun (WGS) entry which is preliminary data.</text>
</comment>